<dbReference type="SUPFAM" id="SSF51735">
    <property type="entry name" value="NAD(P)-binding Rossmann-fold domains"/>
    <property type="match status" value="1"/>
</dbReference>
<proteinExistence type="predicted"/>
<gene>
    <name evidence="4" type="ORF">CLV72_101879</name>
</gene>
<dbReference type="GO" id="GO:0000166">
    <property type="term" value="F:nucleotide binding"/>
    <property type="evidence" value="ECO:0007669"/>
    <property type="project" value="InterPro"/>
</dbReference>
<evidence type="ECO:0000313" key="5">
    <source>
        <dbReference type="Proteomes" id="UP000237846"/>
    </source>
</evidence>
<dbReference type="EMBL" id="PVZC01000001">
    <property type="protein sequence ID" value="PRY02277.1"/>
    <property type="molecule type" value="Genomic_DNA"/>
</dbReference>
<dbReference type="Gene3D" id="3.30.360.10">
    <property type="entry name" value="Dihydrodipicolinate Reductase, domain 2"/>
    <property type="match status" value="1"/>
</dbReference>
<dbReference type="AlphaFoldDB" id="A0A2T0QEB8"/>
<dbReference type="GO" id="GO:0016491">
    <property type="term" value="F:oxidoreductase activity"/>
    <property type="evidence" value="ECO:0007669"/>
    <property type="project" value="UniProtKB-KW"/>
</dbReference>
<organism evidence="4 5">
    <name type="scientific">Allonocardiopsis opalescens</name>
    <dbReference type="NCBI Taxonomy" id="1144618"/>
    <lineage>
        <taxon>Bacteria</taxon>
        <taxon>Bacillati</taxon>
        <taxon>Actinomycetota</taxon>
        <taxon>Actinomycetes</taxon>
        <taxon>Streptosporangiales</taxon>
        <taxon>Allonocardiopsis</taxon>
    </lineage>
</organism>
<dbReference type="Gene3D" id="3.40.50.720">
    <property type="entry name" value="NAD(P)-binding Rossmann-like Domain"/>
    <property type="match status" value="1"/>
</dbReference>
<feature type="domain" description="Gfo/Idh/MocA-like oxidoreductase N-terminal" evidence="2">
    <location>
        <begin position="11"/>
        <end position="124"/>
    </location>
</feature>
<evidence type="ECO:0000259" key="3">
    <source>
        <dbReference type="Pfam" id="PF22725"/>
    </source>
</evidence>
<dbReference type="OrthoDB" id="9815825at2"/>
<keyword evidence="1" id="KW-0560">Oxidoreductase</keyword>
<sequence length="360" mass="37572">MAPAAGAGRPVRVGVIGAGYGAATHLPAYAALPEFELVAVATRGLDTARAAAERFGAPRYYADHRELCADPEVELVDVVTRPSLHEPMAAAAARAGKAVLCEAPLAAAADSAERMRAAVRAAGVPGYLGLQSRFSPGLWELRRQVAEGAVGRVENVRAAAFYSTFTRPEAVRPSLWCADAGTGAGSLRVHGLHTLDLIRWIFGEPDDATVRGHTAALRPGWPGDAEATSSDSAAVVGRLAGGALFSVHTSWVAWHGGGWTLEVYGDAGMLRATAAGHTGHFPVRLTGAGRAAAAVGTLAPRSDAYDVAAVERDSAGYPLARLLVRLARELRTGERDPDLPTFDDGARLLRLADRIEPPAG</sequence>
<dbReference type="PANTHER" id="PTHR43818">
    <property type="entry name" value="BCDNA.GH03377"/>
    <property type="match status" value="1"/>
</dbReference>
<dbReference type="SUPFAM" id="SSF55347">
    <property type="entry name" value="Glyceraldehyde-3-phosphate dehydrogenase-like, C-terminal domain"/>
    <property type="match status" value="1"/>
</dbReference>
<accession>A0A2T0QEB8</accession>
<dbReference type="InterPro" id="IPR055170">
    <property type="entry name" value="GFO_IDH_MocA-like_dom"/>
</dbReference>
<dbReference type="PANTHER" id="PTHR43818:SF11">
    <property type="entry name" value="BCDNA.GH03377"/>
    <property type="match status" value="1"/>
</dbReference>
<feature type="domain" description="GFO/IDH/MocA-like oxidoreductase" evidence="3">
    <location>
        <begin position="140"/>
        <end position="271"/>
    </location>
</feature>
<dbReference type="Pfam" id="PF22725">
    <property type="entry name" value="GFO_IDH_MocA_C3"/>
    <property type="match status" value="1"/>
</dbReference>
<name>A0A2T0QEB8_9ACTN</name>
<dbReference type="InterPro" id="IPR000683">
    <property type="entry name" value="Gfo/Idh/MocA-like_OxRdtase_N"/>
</dbReference>
<dbReference type="InterPro" id="IPR036291">
    <property type="entry name" value="NAD(P)-bd_dom_sf"/>
</dbReference>
<keyword evidence="5" id="KW-1185">Reference proteome</keyword>
<dbReference type="Proteomes" id="UP000237846">
    <property type="component" value="Unassembled WGS sequence"/>
</dbReference>
<protein>
    <submittedName>
        <fullName evidence="4">Putative dehydrogenase</fullName>
    </submittedName>
</protein>
<dbReference type="InterPro" id="IPR050463">
    <property type="entry name" value="Gfo/Idh/MocA_oxidrdct_glycsds"/>
</dbReference>
<reference evidence="4 5" key="1">
    <citation type="submission" date="2018-03" db="EMBL/GenBank/DDBJ databases">
        <title>Genomic Encyclopedia of Archaeal and Bacterial Type Strains, Phase II (KMG-II): from individual species to whole genera.</title>
        <authorList>
            <person name="Goeker M."/>
        </authorList>
    </citation>
    <scope>NUCLEOTIDE SEQUENCE [LARGE SCALE GENOMIC DNA]</scope>
    <source>
        <strain evidence="4 5">DSM 45601</strain>
    </source>
</reference>
<comment type="caution">
    <text evidence="4">The sequence shown here is derived from an EMBL/GenBank/DDBJ whole genome shotgun (WGS) entry which is preliminary data.</text>
</comment>
<evidence type="ECO:0000313" key="4">
    <source>
        <dbReference type="EMBL" id="PRY02277.1"/>
    </source>
</evidence>
<evidence type="ECO:0000256" key="1">
    <source>
        <dbReference type="ARBA" id="ARBA00023002"/>
    </source>
</evidence>
<dbReference type="RefSeq" id="WP_106239547.1">
    <property type="nucleotide sequence ID" value="NZ_PVZC01000001.1"/>
</dbReference>
<evidence type="ECO:0000259" key="2">
    <source>
        <dbReference type="Pfam" id="PF01408"/>
    </source>
</evidence>
<dbReference type="Pfam" id="PF01408">
    <property type="entry name" value="GFO_IDH_MocA"/>
    <property type="match status" value="1"/>
</dbReference>